<dbReference type="Proteomes" id="UP000001357">
    <property type="component" value="Unassembled WGS sequence"/>
</dbReference>
<evidence type="ECO:0000256" key="1">
    <source>
        <dbReference type="ARBA" id="ARBA00004115"/>
    </source>
</evidence>
<evidence type="ECO:0000313" key="14">
    <source>
        <dbReference type="Proteomes" id="UP000001357"/>
    </source>
</evidence>
<evidence type="ECO:0000256" key="9">
    <source>
        <dbReference type="ARBA" id="ARBA00023136"/>
    </source>
</evidence>
<dbReference type="RefSeq" id="XP_001742198.1">
    <property type="nucleotide sequence ID" value="XM_001742146.1"/>
</dbReference>
<accession>A9UPJ8</accession>
<reference evidence="13 14" key="1">
    <citation type="journal article" date="2008" name="Nature">
        <title>The genome of the choanoflagellate Monosiga brevicollis and the origin of metazoans.</title>
        <authorList>
            <consortium name="JGI Sequencing"/>
            <person name="King N."/>
            <person name="Westbrook M.J."/>
            <person name="Young S.L."/>
            <person name="Kuo A."/>
            <person name="Abedin M."/>
            <person name="Chapman J."/>
            <person name="Fairclough S."/>
            <person name="Hellsten U."/>
            <person name="Isogai Y."/>
            <person name="Letunic I."/>
            <person name="Marr M."/>
            <person name="Pincus D."/>
            <person name="Putnam N."/>
            <person name="Rokas A."/>
            <person name="Wright K.J."/>
            <person name="Zuzow R."/>
            <person name="Dirks W."/>
            <person name="Good M."/>
            <person name="Goodstein D."/>
            <person name="Lemons D."/>
            <person name="Li W."/>
            <person name="Lyons J.B."/>
            <person name="Morris A."/>
            <person name="Nichols S."/>
            <person name="Richter D.J."/>
            <person name="Salamov A."/>
            <person name="Bork P."/>
            <person name="Lim W.A."/>
            <person name="Manning G."/>
            <person name="Miller W.T."/>
            <person name="McGinnis W."/>
            <person name="Shapiro H."/>
            <person name="Tjian R."/>
            <person name="Grigoriev I.V."/>
            <person name="Rokhsar D."/>
        </authorList>
    </citation>
    <scope>NUCLEOTIDE SEQUENCE [LARGE SCALE GENOMIC DNA]</scope>
    <source>
        <strain evidence="14">MX1 / ATCC 50154</strain>
    </source>
</reference>
<evidence type="ECO:0000256" key="8">
    <source>
        <dbReference type="ARBA" id="ARBA00022989"/>
    </source>
</evidence>
<protein>
    <recommendedName>
        <fullName evidence="4">ER membrane protein complex subunit 1</fullName>
    </recommendedName>
</protein>
<evidence type="ECO:0000256" key="4">
    <source>
        <dbReference type="ARBA" id="ARBA00020824"/>
    </source>
</evidence>
<dbReference type="GO" id="GO:0072546">
    <property type="term" value="C:EMC complex"/>
    <property type="evidence" value="ECO:0007669"/>
    <property type="project" value="InterPro"/>
</dbReference>
<dbReference type="InterPro" id="IPR011678">
    <property type="entry name" value="EMC1_C"/>
</dbReference>
<keyword evidence="6" id="KW-0732">Signal</keyword>
<name>A9UPJ8_MONBE</name>
<evidence type="ECO:0000256" key="10">
    <source>
        <dbReference type="ARBA" id="ARBA00023180"/>
    </source>
</evidence>
<dbReference type="eggNOG" id="KOG2103">
    <property type="taxonomic scope" value="Eukaryota"/>
</dbReference>
<gene>
    <name evidence="13" type="ORF">MONBRDRAFT_30835</name>
</gene>
<keyword evidence="9 11" id="KW-0472">Membrane</keyword>
<organism evidence="13 14">
    <name type="scientific">Monosiga brevicollis</name>
    <name type="common">Choanoflagellate</name>
    <dbReference type="NCBI Taxonomy" id="81824"/>
    <lineage>
        <taxon>Eukaryota</taxon>
        <taxon>Choanoflagellata</taxon>
        <taxon>Craspedida</taxon>
        <taxon>Salpingoecidae</taxon>
        <taxon>Monosiga</taxon>
    </lineage>
</organism>
<comment type="subunit">
    <text evidence="3">Component of the ER membrane protein complex (EMC).</text>
</comment>
<proteinExistence type="inferred from homology"/>
<evidence type="ECO:0000256" key="5">
    <source>
        <dbReference type="ARBA" id="ARBA00022692"/>
    </source>
</evidence>
<evidence type="ECO:0000259" key="12">
    <source>
        <dbReference type="Pfam" id="PF07774"/>
    </source>
</evidence>
<dbReference type="AlphaFoldDB" id="A9UPJ8"/>
<dbReference type="GeneID" id="5887739"/>
<dbReference type="PANTHER" id="PTHR21573">
    <property type="entry name" value="ER MEMBRANE PROTEIN COMPLEX SUBUNIT 1"/>
    <property type="match status" value="1"/>
</dbReference>
<comment type="subcellular location">
    <subcellularLocation>
        <location evidence="1">Endoplasmic reticulum membrane</location>
        <topology evidence="1">Single-pass type I membrane protein</topology>
    </subcellularLocation>
</comment>
<keyword evidence="7" id="KW-0256">Endoplasmic reticulum</keyword>
<evidence type="ECO:0000256" key="7">
    <source>
        <dbReference type="ARBA" id="ARBA00022824"/>
    </source>
</evidence>
<keyword evidence="8 11" id="KW-1133">Transmembrane helix</keyword>
<dbReference type="InParanoid" id="A9UPJ8"/>
<dbReference type="PANTHER" id="PTHR21573:SF0">
    <property type="entry name" value="ER MEMBRANE PROTEIN COMPLEX SUBUNIT 1"/>
    <property type="match status" value="1"/>
</dbReference>
<evidence type="ECO:0000256" key="2">
    <source>
        <dbReference type="ARBA" id="ARBA00007904"/>
    </source>
</evidence>
<dbReference type="Pfam" id="PF07774">
    <property type="entry name" value="EMC1_C"/>
    <property type="match status" value="1"/>
</dbReference>
<evidence type="ECO:0000256" key="6">
    <source>
        <dbReference type="ARBA" id="ARBA00022729"/>
    </source>
</evidence>
<dbReference type="KEGG" id="mbr:MONBRDRAFT_30835"/>
<evidence type="ECO:0000313" key="13">
    <source>
        <dbReference type="EMBL" id="EDQ92436.1"/>
    </source>
</evidence>
<dbReference type="InterPro" id="IPR011047">
    <property type="entry name" value="Quinoprotein_ADH-like_sf"/>
</dbReference>
<keyword evidence="14" id="KW-1185">Reference proteome</keyword>
<evidence type="ECO:0000256" key="3">
    <source>
        <dbReference type="ARBA" id="ARBA00011276"/>
    </source>
</evidence>
<evidence type="ECO:0000256" key="11">
    <source>
        <dbReference type="SAM" id="Phobius"/>
    </source>
</evidence>
<keyword evidence="5 11" id="KW-0812">Transmembrane</keyword>
<dbReference type="SUPFAM" id="SSF50998">
    <property type="entry name" value="Quinoprotein alcohol dehydrogenase-like"/>
    <property type="match status" value="1"/>
</dbReference>
<dbReference type="OMA" id="IWPESAR"/>
<dbReference type="EMBL" id="CH991543">
    <property type="protein sequence ID" value="EDQ92436.1"/>
    <property type="molecule type" value="Genomic_DNA"/>
</dbReference>
<feature type="transmembrane region" description="Helical" evidence="11">
    <location>
        <begin position="462"/>
        <end position="483"/>
    </location>
</feature>
<sequence length="493" mass="53740">MLFAESNPVSAFLRRVASTMGDVKALFQPRHDSDLTTDLFRLHKMVLAVDRHGQVYALNSVDGQLAYTLPAPPTQEDLECRLFLLQSATRGSSVIARACHGSSAEDTVTFFDGLTGTPVKTKGLSEQVVADVRGFAVIPSSSAEAQILAVLRRDGSVAFFPEPKVEEQTSTPVYFFILERRVGVLRGYLLVNGTAQPTYELDLAPQGEVVADVAMLPAYQRIASPGEILADKTVLFKYTNPNLLAVATLSPYVKRSAVLTVAIIDTVTGAFVDRVQHDNVRGPACLTMAENWVLYSFRDRKHKRTEIAVTELYDSMGKVAEQGFSSFKRQEPLVLRQSYAFPGFINRLAVTNTALGVTQRNALVGLASGGVLSLPRPMFSARRPAEKGAGAALGLPDYHPLISVSTRSILNYNHTVENLRTIVTAPTGLESTCIVVAFGADIFLTQHSPSKQYDRLNSDFDFVSLTLVLTALVALTFVLSNLAGRKRLAALWI</sequence>
<comment type="similarity">
    <text evidence="2">Belongs to the EMC1 family.</text>
</comment>
<keyword evidence="10" id="KW-0325">Glycoprotein</keyword>
<dbReference type="STRING" id="81824.A9UPJ8"/>
<feature type="domain" description="ER membrane protein complex subunit 1 C-terminal" evidence="12">
    <location>
        <begin position="289"/>
        <end position="492"/>
    </location>
</feature>
<dbReference type="InterPro" id="IPR026895">
    <property type="entry name" value="EMC1"/>
</dbReference>